<dbReference type="Proteomes" id="UP000298416">
    <property type="component" value="Unassembled WGS sequence"/>
</dbReference>
<dbReference type="AlphaFoldDB" id="A0A8X8ZI91"/>
<comment type="caution">
    <text evidence="1">The sequence shown here is derived from an EMBL/GenBank/DDBJ whole genome shotgun (WGS) entry which is preliminary data.</text>
</comment>
<dbReference type="EMBL" id="PNBA02000012">
    <property type="protein sequence ID" value="KAG6404924.1"/>
    <property type="molecule type" value="Genomic_DNA"/>
</dbReference>
<gene>
    <name evidence="1" type="ORF">SASPL_132501</name>
</gene>
<protein>
    <submittedName>
        <fullName evidence="1">Uncharacterized protein</fullName>
    </submittedName>
</protein>
<proteinExistence type="predicted"/>
<keyword evidence="2" id="KW-1185">Reference proteome</keyword>
<evidence type="ECO:0000313" key="1">
    <source>
        <dbReference type="EMBL" id="KAG6404924.1"/>
    </source>
</evidence>
<name>A0A8X8ZI91_SALSN</name>
<organism evidence="1">
    <name type="scientific">Salvia splendens</name>
    <name type="common">Scarlet sage</name>
    <dbReference type="NCBI Taxonomy" id="180675"/>
    <lineage>
        <taxon>Eukaryota</taxon>
        <taxon>Viridiplantae</taxon>
        <taxon>Streptophyta</taxon>
        <taxon>Embryophyta</taxon>
        <taxon>Tracheophyta</taxon>
        <taxon>Spermatophyta</taxon>
        <taxon>Magnoliopsida</taxon>
        <taxon>eudicotyledons</taxon>
        <taxon>Gunneridae</taxon>
        <taxon>Pentapetalae</taxon>
        <taxon>asterids</taxon>
        <taxon>lamiids</taxon>
        <taxon>Lamiales</taxon>
        <taxon>Lamiaceae</taxon>
        <taxon>Nepetoideae</taxon>
        <taxon>Mentheae</taxon>
        <taxon>Salviinae</taxon>
        <taxon>Salvia</taxon>
        <taxon>Salvia subgen. Calosphace</taxon>
        <taxon>core Calosphace</taxon>
    </lineage>
</organism>
<accession>A0A8X8ZI91</accession>
<reference evidence="1" key="1">
    <citation type="submission" date="2018-01" db="EMBL/GenBank/DDBJ databases">
        <authorList>
            <person name="Mao J.F."/>
        </authorList>
    </citation>
    <scope>NUCLEOTIDE SEQUENCE</scope>
    <source>
        <strain evidence="1">Huo1</strain>
        <tissue evidence="1">Leaf</tissue>
    </source>
</reference>
<reference evidence="1" key="2">
    <citation type="submission" date="2020-08" db="EMBL/GenBank/DDBJ databases">
        <title>Plant Genome Project.</title>
        <authorList>
            <person name="Zhang R.-G."/>
        </authorList>
    </citation>
    <scope>NUCLEOTIDE SEQUENCE</scope>
    <source>
        <strain evidence="1">Huo1</strain>
        <tissue evidence="1">Leaf</tissue>
    </source>
</reference>
<evidence type="ECO:0000313" key="2">
    <source>
        <dbReference type="Proteomes" id="UP000298416"/>
    </source>
</evidence>
<sequence length="79" mass="9153">MRRHIAVEVEAEVSVDLAAKHRWMMMMCRFPLRKEKDLLLAKVRKLEEEEISFRGESEAEKELASRIPVSRNPSGDDAV</sequence>